<dbReference type="RefSeq" id="WP_136422939.1">
    <property type="nucleotide sequence ID" value="NZ_SSSN01000003.1"/>
</dbReference>
<dbReference type="Gene3D" id="3.40.630.30">
    <property type="match status" value="1"/>
</dbReference>
<keyword evidence="1 4" id="KW-0808">Transferase</keyword>
<evidence type="ECO:0000256" key="2">
    <source>
        <dbReference type="ARBA" id="ARBA00023315"/>
    </source>
</evidence>
<dbReference type="SUPFAM" id="SSF55729">
    <property type="entry name" value="Acyl-CoA N-acyltransferases (Nat)"/>
    <property type="match status" value="1"/>
</dbReference>
<dbReference type="OrthoDB" id="9790865at2"/>
<organism evidence="4 5">
    <name type="scientific">Orlajensenia flava</name>
    <dbReference type="NCBI Taxonomy" id="2565934"/>
    <lineage>
        <taxon>Bacteria</taxon>
        <taxon>Bacillati</taxon>
        <taxon>Actinomycetota</taxon>
        <taxon>Actinomycetes</taxon>
        <taxon>Micrococcales</taxon>
        <taxon>Microbacteriaceae</taxon>
        <taxon>Orlajensenia</taxon>
    </lineage>
</organism>
<dbReference type="Proteomes" id="UP000307380">
    <property type="component" value="Unassembled WGS sequence"/>
</dbReference>
<dbReference type="CDD" id="cd04301">
    <property type="entry name" value="NAT_SF"/>
    <property type="match status" value="1"/>
</dbReference>
<name>A0A4S4FWV7_9MICO</name>
<dbReference type="AlphaFoldDB" id="A0A4S4FWV7"/>
<keyword evidence="2" id="KW-0012">Acyltransferase</keyword>
<keyword evidence="5" id="KW-1185">Reference proteome</keyword>
<dbReference type="InterPro" id="IPR050832">
    <property type="entry name" value="Bact_Acetyltransf"/>
</dbReference>
<evidence type="ECO:0000313" key="4">
    <source>
        <dbReference type="EMBL" id="THG35480.1"/>
    </source>
</evidence>
<sequence>MTAVSLRRAVGSDSRFLTDMVVEAANWNYSAARQRISVLADPAYRRYVSGWQRPSDVGVVATDAEGAPIGACWFRLFPSNAPGHGFVGVGVPELILGVSPIWRAQGVGRALLRETVSLARQSGYRQLALSVEHANHAMALYRSEGFINVSTPGSRETMVRNLS</sequence>
<protein>
    <submittedName>
        <fullName evidence="4">GNAT family N-acetyltransferase</fullName>
    </submittedName>
</protein>
<dbReference type="Pfam" id="PF00583">
    <property type="entry name" value="Acetyltransf_1"/>
    <property type="match status" value="1"/>
</dbReference>
<dbReference type="InterPro" id="IPR000182">
    <property type="entry name" value="GNAT_dom"/>
</dbReference>
<dbReference type="PROSITE" id="PS51186">
    <property type="entry name" value="GNAT"/>
    <property type="match status" value="1"/>
</dbReference>
<dbReference type="PANTHER" id="PTHR43877">
    <property type="entry name" value="AMINOALKYLPHOSPHONATE N-ACETYLTRANSFERASE-RELATED-RELATED"/>
    <property type="match status" value="1"/>
</dbReference>
<dbReference type="InterPro" id="IPR016181">
    <property type="entry name" value="Acyl_CoA_acyltransferase"/>
</dbReference>
<proteinExistence type="predicted"/>
<evidence type="ECO:0000256" key="1">
    <source>
        <dbReference type="ARBA" id="ARBA00022679"/>
    </source>
</evidence>
<feature type="domain" description="N-acetyltransferase" evidence="3">
    <location>
        <begin position="4"/>
        <end position="163"/>
    </location>
</feature>
<reference evidence="4 5" key="1">
    <citation type="submission" date="2019-04" db="EMBL/GenBank/DDBJ databases">
        <authorList>
            <person name="Jiang L."/>
        </authorList>
    </citation>
    <scope>NUCLEOTIDE SEQUENCE [LARGE SCALE GENOMIC DNA]</scope>
    <source>
        <strain evidence="4 5">YIM 131861</strain>
    </source>
</reference>
<accession>A0A4S4FWV7</accession>
<comment type="caution">
    <text evidence="4">The sequence shown here is derived from an EMBL/GenBank/DDBJ whole genome shotgun (WGS) entry which is preliminary data.</text>
</comment>
<evidence type="ECO:0000259" key="3">
    <source>
        <dbReference type="PROSITE" id="PS51186"/>
    </source>
</evidence>
<dbReference type="PANTHER" id="PTHR43877:SF1">
    <property type="entry name" value="ACETYLTRANSFERASE"/>
    <property type="match status" value="1"/>
</dbReference>
<dbReference type="EMBL" id="SSSN01000003">
    <property type="protein sequence ID" value="THG35480.1"/>
    <property type="molecule type" value="Genomic_DNA"/>
</dbReference>
<gene>
    <name evidence="4" type="ORF">E6C70_05405</name>
</gene>
<evidence type="ECO:0000313" key="5">
    <source>
        <dbReference type="Proteomes" id="UP000307380"/>
    </source>
</evidence>
<dbReference type="GO" id="GO:0016747">
    <property type="term" value="F:acyltransferase activity, transferring groups other than amino-acyl groups"/>
    <property type="evidence" value="ECO:0007669"/>
    <property type="project" value="InterPro"/>
</dbReference>